<evidence type="ECO:0000256" key="1">
    <source>
        <dbReference type="ARBA" id="ARBA00004319"/>
    </source>
</evidence>
<gene>
    <name evidence="10" type="ORF">DFR67_10476</name>
</gene>
<feature type="compositionally biased region" description="Pro residues" evidence="8">
    <location>
        <begin position="416"/>
        <end position="425"/>
    </location>
</feature>
<feature type="compositionally biased region" description="Low complexity" evidence="8">
    <location>
        <begin position="507"/>
        <end position="535"/>
    </location>
</feature>
<dbReference type="Gene3D" id="3.90.640.10">
    <property type="entry name" value="Actin, Chain A, domain 4"/>
    <property type="match status" value="1"/>
</dbReference>
<dbReference type="Pfam" id="PF00012">
    <property type="entry name" value="HSP70"/>
    <property type="match status" value="1"/>
</dbReference>
<keyword evidence="3" id="KW-0732">Signal</keyword>
<dbReference type="GO" id="GO:0140662">
    <property type="term" value="F:ATP-dependent protein folding chaperone"/>
    <property type="evidence" value="ECO:0007669"/>
    <property type="project" value="InterPro"/>
</dbReference>
<name>A0A318RMF3_WILLI</name>
<evidence type="ECO:0000256" key="2">
    <source>
        <dbReference type="ARBA" id="ARBA00007381"/>
    </source>
</evidence>
<feature type="transmembrane region" description="Helical" evidence="9">
    <location>
        <begin position="476"/>
        <end position="498"/>
    </location>
</feature>
<dbReference type="RefSeq" id="WP_110468920.1">
    <property type="nucleotide sequence ID" value="NZ_QJSP01000004.1"/>
</dbReference>
<dbReference type="PANTHER" id="PTHR45639:SF3">
    <property type="entry name" value="HYPOXIA UP-REGULATED PROTEIN 1"/>
    <property type="match status" value="1"/>
</dbReference>
<feature type="region of interest" description="Disordered" evidence="8">
    <location>
        <begin position="500"/>
        <end position="542"/>
    </location>
</feature>
<feature type="compositionally biased region" description="Pro residues" evidence="8">
    <location>
        <begin position="387"/>
        <end position="406"/>
    </location>
</feature>
<evidence type="ECO:0000256" key="5">
    <source>
        <dbReference type="ARBA" id="ARBA00022840"/>
    </source>
</evidence>
<keyword evidence="7" id="KW-0143">Chaperone</keyword>
<dbReference type="Gene3D" id="3.30.420.40">
    <property type="match status" value="2"/>
</dbReference>
<dbReference type="InterPro" id="IPR013126">
    <property type="entry name" value="Hsp_70_fam"/>
</dbReference>
<keyword evidence="4" id="KW-0547">Nucleotide-binding</keyword>
<evidence type="ECO:0000256" key="8">
    <source>
        <dbReference type="SAM" id="MobiDB-lite"/>
    </source>
</evidence>
<keyword evidence="9" id="KW-0812">Transmembrane</keyword>
<feature type="compositionally biased region" description="Low complexity" evidence="8">
    <location>
        <begin position="426"/>
        <end position="453"/>
    </location>
</feature>
<dbReference type="GO" id="GO:0005524">
    <property type="term" value="F:ATP binding"/>
    <property type="evidence" value="ECO:0007669"/>
    <property type="project" value="UniProtKB-KW"/>
</dbReference>
<dbReference type="InterPro" id="IPR043129">
    <property type="entry name" value="ATPase_NBD"/>
</dbReference>
<dbReference type="Proteomes" id="UP000247591">
    <property type="component" value="Unassembled WGS sequence"/>
</dbReference>
<evidence type="ECO:0000256" key="4">
    <source>
        <dbReference type="ARBA" id="ARBA00022741"/>
    </source>
</evidence>
<protein>
    <submittedName>
        <fullName evidence="10">Hsp70 protein</fullName>
    </submittedName>
</protein>
<comment type="similarity">
    <text evidence="2">Belongs to the heat shock protein 70 family.</text>
</comment>
<dbReference type="GO" id="GO:0030968">
    <property type="term" value="P:endoplasmic reticulum unfolded protein response"/>
    <property type="evidence" value="ECO:0007669"/>
    <property type="project" value="TreeGrafter"/>
</dbReference>
<feature type="region of interest" description="Disordered" evidence="8">
    <location>
        <begin position="385"/>
        <end position="453"/>
    </location>
</feature>
<keyword evidence="9" id="KW-1133">Transmembrane helix</keyword>
<dbReference type="PRINTS" id="PR00301">
    <property type="entry name" value="HEATSHOCK70"/>
</dbReference>
<keyword evidence="5" id="KW-0067">ATP-binding</keyword>
<accession>A0A318RMF3</accession>
<keyword evidence="9" id="KW-0472">Membrane</keyword>
<dbReference type="AlphaFoldDB" id="A0A318RMF3"/>
<dbReference type="EMBL" id="QJSP01000004">
    <property type="protein sequence ID" value="PYE18497.1"/>
    <property type="molecule type" value="Genomic_DNA"/>
</dbReference>
<evidence type="ECO:0000256" key="3">
    <source>
        <dbReference type="ARBA" id="ARBA00022729"/>
    </source>
</evidence>
<evidence type="ECO:0000313" key="11">
    <source>
        <dbReference type="Proteomes" id="UP000247591"/>
    </source>
</evidence>
<sequence length="680" mass="70317">MSMHWWLAIDFGTSNTAAASYEPGAGAPQVVPLSHTSDIMSSSVYADSYRNIVVGEAAVNQATNNPAAFITHPKRHIAAGTVPVGNLDLPLENLIAAVLNSALTRAADRRGGTRPARLILTHPVAWSPEEIDVLTRAAELIGFDRSTVTLISEPRAAIAHYTRVTAESGSTIESKPGQTVAVVDYGGGTCDVAVVKISSPGAASGNAGPIDLIAHDGNNGLGGKNLDAMIRRWVDKQLTSRSPELLEYLRTSANLTTKRSVDDNIRRAKELLSESPRAVINISAGGHEAILELTRGEFEQLIAHNVDSVVDLTTRTLARAGAGKDVQIYLTGGSSRVPLVHQKLGELGTVATLDNPKTVVALGALEAIVSEGAAAPSVPAAVVPLSKPTPPPQAPWGAPTPPPTPAPSAQAWGGPNTPPPMPPPAGYGQQPSYASGPQPQYAGGPPYAGEPQYAGASQYAAGAQPKPPNPNRNRNLAIIAIGAVVVLIVTGIFGVALASSGDDSPKAAPTESSAPSTSSSATTTERVEPTTDTSTANASLNSDEQALADANVDLVDTDTCASIDSIDYALASIFCEPTPSVVSQGTTGDPASAIGLIEVVADTDIAALAADEHAASNTSQLFSQVVDGDTTYAYFDTFDDGTVAYIVYSPANGTVTWWMTDSTDQPAFAEWLKSAGLCLC</sequence>
<dbReference type="PROSITE" id="PS01036">
    <property type="entry name" value="HSP70_3"/>
    <property type="match status" value="1"/>
</dbReference>
<reference evidence="10 11" key="1">
    <citation type="submission" date="2018-06" db="EMBL/GenBank/DDBJ databases">
        <title>Genomic Encyclopedia of Type Strains, Phase IV (KMG-IV): sequencing the most valuable type-strain genomes for metagenomic binning, comparative biology and taxonomic classification.</title>
        <authorList>
            <person name="Goeker M."/>
        </authorList>
    </citation>
    <scope>NUCLEOTIDE SEQUENCE [LARGE SCALE GENOMIC DNA]</scope>
    <source>
        <strain evidence="10 11">DSM 45521</strain>
    </source>
</reference>
<evidence type="ECO:0000256" key="9">
    <source>
        <dbReference type="SAM" id="Phobius"/>
    </source>
</evidence>
<keyword evidence="6" id="KW-0346">Stress response</keyword>
<proteinExistence type="inferred from homology"/>
<evidence type="ECO:0000256" key="6">
    <source>
        <dbReference type="ARBA" id="ARBA00023016"/>
    </source>
</evidence>
<evidence type="ECO:0000313" key="10">
    <source>
        <dbReference type="EMBL" id="PYE18497.1"/>
    </source>
</evidence>
<dbReference type="OrthoDB" id="9766019at2"/>
<dbReference type="PANTHER" id="PTHR45639">
    <property type="entry name" value="HSC70CB, ISOFORM G-RELATED"/>
    <property type="match status" value="1"/>
</dbReference>
<dbReference type="SUPFAM" id="SSF53067">
    <property type="entry name" value="Actin-like ATPase domain"/>
    <property type="match status" value="2"/>
</dbReference>
<dbReference type="InterPro" id="IPR018181">
    <property type="entry name" value="Heat_shock_70_CS"/>
</dbReference>
<comment type="subcellular location">
    <subcellularLocation>
        <location evidence="1">Endoplasmic reticulum lumen</location>
    </subcellularLocation>
</comment>
<keyword evidence="11" id="KW-1185">Reference proteome</keyword>
<evidence type="ECO:0000256" key="7">
    <source>
        <dbReference type="ARBA" id="ARBA00023186"/>
    </source>
</evidence>
<organism evidence="10 11">
    <name type="scientific">Williamsia limnetica</name>
    <dbReference type="NCBI Taxonomy" id="882452"/>
    <lineage>
        <taxon>Bacteria</taxon>
        <taxon>Bacillati</taxon>
        <taxon>Actinomycetota</taxon>
        <taxon>Actinomycetes</taxon>
        <taxon>Mycobacteriales</taxon>
        <taxon>Nocardiaceae</taxon>
        <taxon>Williamsia</taxon>
    </lineage>
</organism>
<comment type="caution">
    <text evidence="10">The sequence shown here is derived from an EMBL/GenBank/DDBJ whole genome shotgun (WGS) entry which is preliminary data.</text>
</comment>